<accession>A0AAD5XJC6</accession>
<feature type="compositionally biased region" description="Low complexity" evidence="2">
    <location>
        <begin position="601"/>
        <end position="616"/>
    </location>
</feature>
<dbReference type="AlphaFoldDB" id="A0AAD5XJC6"/>
<evidence type="ECO:0000256" key="2">
    <source>
        <dbReference type="SAM" id="MobiDB-lite"/>
    </source>
</evidence>
<feature type="region of interest" description="Disordered" evidence="2">
    <location>
        <begin position="598"/>
        <end position="625"/>
    </location>
</feature>
<feature type="compositionally biased region" description="Basic and acidic residues" evidence="2">
    <location>
        <begin position="207"/>
        <end position="218"/>
    </location>
</feature>
<sequence length="755" mass="83670">MSLKGKESAGAVPLRRLATPPAVVPNPQLVAKRKRVDPRSGVPSPTEGLAAAADGTFARSNEDLGVTNGGLSSSPKKRPKLAADEHDPESVKNLKDELSASRNACLKARLDSEHFKSKCQDQSRTIEDLKSKCQDQSKIIEDLKQRLNSANRTRQEAETRVDQLRRELTDEKGFRVKAQERVDKFLKLAHQIDEEKRSPVRSTARVSESRSDNRRDLTVDTSVVLRDLRRTSDERAHPIPRSASSHNQPIRRSLPHSASAPTHDAPKLPDRDRDRDHQVGSRNVRRPSSPRQRSPPRRNRELPVEPKPAEPAVEEEEEDGSDPNASAIIPVDEELWRKAEEEKKLEAMLKVEVRPEALATVTKQSGDKEDFPVDISDAKPILKAVPEKKRGSETKWYLEHRHNQRLSVSGPGQTPGGTMLMHHGAQRYSQGLVPYELEEARIQAMYGPYGHPQDMGFYPPMMDPFAPRMTMGMALPPPPHMLPQSPMDTSPTELSMVPFAPAVGRQRTRTNSVPFETRLSVPLPRSSIELPAAPAPHRGSVEAHPRHTPLGDSVQASSYRAVMNPHMADPHDAARVTSVVTEEFDEPDVVIKKENVDPPEGAAAASVRGRSAASPSPTIPLSRDCSPGSQQVLIAKATAMLHAVHANTHREERQCVEGTIILKAVPGQPETARIVMYDDWNDHRVLNLMLTDKLAATLHGKEIHISDSDTPDVSYIVTFGSPTQASDLFAAIEVARKREVDTRSLDEFLRAYDPE</sequence>
<keyword evidence="4" id="KW-1185">Reference proteome</keyword>
<feature type="region of interest" description="Disordered" evidence="2">
    <location>
        <begin position="530"/>
        <end position="550"/>
    </location>
</feature>
<protein>
    <submittedName>
        <fullName evidence="3">Uncharacterized protein</fullName>
    </submittedName>
</protein>
<feature type="coiled-coil region" evidence="1">
    <location>
        <begin position="126"/>
        <end position="167"/>
    </location>
</feature>
<evidence type="ECO:0000313" key="3">
    <source>
        <dbReference type="EMBL" id="KAJ3172337.1"/>
    </source>
</evidence>
<feature type="compositionally biased region" description="Basic and acidic residues" evidence="2">
    <location>
        <begin position="189"/>
        <end position="198"/>
    </location>
</feature>
<dbReference type="Proteomes" id="UP001212152">
    <property type="component" value="Unassembled WGS sequence"/>
</dbReference>
<gene>
    <name evidence="3" type="ORF">HDU87_007933</name>
</gene>
<name>A0AAD5XJC6_9FUNG</name>
<feature type="compositionally biased region" description="Basic and acidic residues" evidence="2">
    <location>
        <begin position="226"/>
        <end position="237"/>
    </location>
</feature>
<feature type="compositionally biased region" description="Acidic residues" evidence="2">
    <location>
        <begin position="312"/>
        <end position="321"/>
    </location>
</feature>
<evidence type="ECO:0000313" key="4">
    <source>
        <dbReference type="Proteomes" id="UP001212152"/>
    </source>
</evidence>
<feature type="region of interest" description="Disordered" evidence="2">
    <location>
        <begin position="1"/>
        <end position="96"/>
    </location>
</feature>
<organism evidence="3 4">
    <name type="scientific">Geranomyces variabilis</name>
    <dbReference type="NCBI Taxonomy" id="109894"/>
    <lineage>
        <taxon>Eukaryota</taxon>
        <taxon>Fungi</taxon>
        <taxon>Fungi incertae sedis</taxon>
        <taxon>Chytridiomycota</taxon>
        <taxon>Chytridiomycota incertae sedis</taxon>
        <taxon>Chytridiomycetes</taxon>
        <taxon>Spizellomycetales</taxon>
        <taxon>Powellomycetaceae</taxon>
        <taxon>Geranomyces</taxon>
    </lineage>
</organism>
<proteinExistence type="predicted"/>
<dbReference type="EMBL" id="JADGJQ010000079">
    <property type="protein sequence ID" value="KAJ3172337.1"/>
    <property type="molecule type" value="Genomic_DNA"/>
</dbReference>
<comment type="caution">
    <text evidence="3">The sequence shown here is derived from an EMBL/GenBank/DDBJ whole genome shotgun (WGS) entry which is preliminary data.</text>
</comment>
<feature type="compositionally biased region" description="Basic and acidic residues" evidence="2">
    <location>
        <begin position="264"/>
        <end position="279"/>
    </location>
</feature>
<reference evidence="3" key="1">
    <citation type="submission" date="2020-05" db="EMBL/GenBank/DDBJ databases">
        <title>Phylogenomic resolution of chytrid fungi.</title>
        <authorList>
            <person name="Stajich J.E."/>
            <person name="Amses K."/>
            <person name="Simmons R."/>
            <person name="Seto K."/>
            <person name="Myers J."/>
            <person name="Bonds A."/>
            <person name="Quandt C.A."/>
            <person name="Barry K."/>
            <person name="Liu P."/>
            <person name="Grigoriev I."/>
            <person name="Longcore J.E."/>
            <person name="James T.Y."/>
        </authorList>
    </citation>
    <scope>NUCLEOTIDE SEQUENCE</scope>
    <source>
        <strain evidence="3">JEL0379</strain>
    </source>
</reference>
<keyword evidence="1" id="KW-0175">Coiled coil</keyword>
<feature type="region of interest" description="Disordered" evidence="2">
    <location>
        <begin position="189"/>
        <end position="332"/>
    </location>
</feature>
<evidence type="ECO:0000256" key="1">
    <source>
        <dbReference type="SAM" id="Coils"/>
    </source>
</evidence>
<feature type="compositionally biased region" description="Basic and acidic residues" evidence="2">
    <location>
        <begin position="81"/>
        <end position="96"/>
    </location>
</feature>
<feature type="compositionally biased region" description="Basic and acidic residues" evidence="2">
    <location>
        <begin position="298"/>
        <end position="308"/>
    </location>
</feature>